<organism evidence="1 2">
    <name type="scientific">Ixodes persulcatus</name>
    <name type="common">Taiga tick</name>
    <dbReference type="NCBI Taxonomy" id="34615"/>
    <lineage>
        <taxon>Eukaryota</taxon>
        <taxon>Metazoa</taxon>
        <taxon>Ecdysozoa</taxon>
        <taxon>Arthropoda</taxon>
        <taxon>Chelicerata</taxon>
        <taxon>Arachnida</taxon>
        <taxon>Acari</taxon>
        <taxon>Parasitiformes</taxon>
        <taxon>Ixodida</taxon>
        <taxon>Ixodoidea</taxon>
        <taxon>Ixodidae</taxon>
        <taxon>Ixodinae</taxon>
        <taxon>Ixodes</taxon>
    </lineage>
</organism>
<gene>
    <name evidence="1" type="ORF">HPB47_028058</name>
</gene>
<name>A0AC60PU96_IXOPE</name>
<comment type="caution">
    <text evidence="1">The sequence shown here is derived from an EMBL/GenBank/DDBJ whole genome shotgun (WGS) entry which is preliminary data.</text>
</comment>
<dbReference type="Proteomes" id="UP000805193">
    <property type="component" value="Unassembled WGS sequence"/>
</dbReference>
<reference evidence="1 2" key="1">
    <citation type="journal article" date="2020" name="Cell">
        <title>Large-Scale Comparative Analyses of Tick Genomes Elucidate Their Genetic Diversity and Vector Capacities.</title>
        <authorList>
            <consortium name="Tick Genome and Microbiome Consortium (TIGMIC)"/>
            <person name="Jia N."/>
            <person name="Wang J."/>
            <person name="Shi W."/>
            <person name="Du L."/>
            <person name="Sun Y."/>
            <person name="Zhan W."/>
            <person name="Jiang J.F."/>
            <person name="Wang Q."/>
            <person name="Zhang B."/>
            <person name="Ji P."/>
            <person name="Bell-Sakyi L."/>
            <person name="Cui X.M."/>
            <person name="Yuan T.T."/>
            <person name="Jiang B.G."/>
            <person name="Yang W.F."/>
            <person name="Lam T.T."/>
            <person name="Chang Q.C."/>
            <person name="Ding S.J."/>
            <person name="Wang X.J."/>
            <person name="Zhu J.G."/>
            <person name="Ruan X.D."/>
            <person name="Zhao L."/>
            <person name="Wei J.T."/>
            <person name="Ye R.Z."/>
            <person name="Que T.C."/>
            <person name="Du C.H."/>
            <person name="Zhou Y.H."/>
            <person name="Cheng J.X."/>
            <person name="Dai P.F."/>
            <person name="Guo W.B."/>
            <person name="Han X.H."/>
            <person name="Huang E.J."/>
            <person name="Li L.F."/>
            <person name="Wei W."/>
            <person name="Gao Y.C."/>
            <person name="Liu J.Z."/>
            <person name="Shao H.Z."/>
            <person name="Wang X."/>
            <person name="Wang C.C."/>
            <person name="Yang T.C."/>
            <person name="Huo Q.B."/>
            <person name="Li W."/>
            <person name="Chen H.Y."/>
            <person name="Chen S.E."/>
            <person name="Zhou L.G."/>
            <person name="Ni X.B."/>
            <person name="Tian J.H."/>
            <person name="Sheng Y."/>
            <person name="Liu T."/>
            <person name="Pan Y.S."/>
            <person name="Xia L.Y."/>
            <person name="Li J."/>
            <person name="Zhao F."/>
            <person name="Cao W.C."/>
        </authorList>
    </citation>
    <scope>NUCLEOTIDE SEQUENCE [LARGE SCALE GENOMIC DNA]</scope>
    <source>
        <strain evidence="1">Iper-2018</strain>
    </source>
</reference>
<sequence>MDVNGKTCKVLRDTGATYDVVHSSFVNESDFTGDYVCLRQGLEGGILTSGSTPSKARTSSHRNRTPLQCGVIVNPWTLPQRHNIALPASCAGRKHDPRTLPGNRAMDSHPPVFFPGEEVVALPRHLTYQSAHRSETCPGSAARFCSDKEISSGDRCERTRVLLSSRSTTSSLLKLSSTVKLAGNLEGVCHILHNCWDTARIEAGDSVTLLRRHQEKLDGPLFRTR</sequence>
<dbReference type="EMBL" id="JABSTQ010009944">
    <property type="protein sequence ID" value="KAG0424727.1"/>
    <property type="molecule type" value="Genomic_DNA"/>
</dbReference>
<keyword evidence="2" id="KW-1185">Reference proteome</keyword>
<accession>A0AC60PU96</accession>
<evidence type="ECO:0000313" key="1">
    <source>
        <dbReference type="EMBL" id="KAG0424727.1"/>
    </source>
</evidence>
<proteinExistence type="predicted"/>
<evidence type="ECO:0000313" key="2">
    <source>
        <dbReference type="Proteomes" id="UP000805193"/>
    </source>
</evidence>
<protein>
    <submittedName>
        <fullName evidence="1">Uncharacterized protein</fullName>
    </submittedName>
</protein>